<sequence>MACIPDKDRGAMADKAAELSAQYPSFSATDIMEMARITWATMGNTERGNEILPALVKGLVTLQSSKGVNAAPKMVNRLLNGVDNLGKNSMNEVGVKNTIDIIDGIIRAAQIENGEIEQNHRFNVA</sequence>
<dbReference type="EMBL" id="VEWJ01000017">
    <property type="protein sequence ID" value="TPF74060.1"/>
    <property type="molecule type" value="Genomic_DNA"/>
</dbReference>
<dbReference type="RefSeq" id="WP_376890484.1">
    <property type="nucleotide sequence ID" value="NZ_JBHTMD010000043.1"/>
</dbReference>
<accession>A0A502BII0</accession>
<dbReference type="Proteomes" id="UP000315388">
    <property type="component" value="Unassembled WGS sequence"/>
</dbReference>
<keyword evidence="2" id="KW-1185">Reference proteome</keyword>
<evidence type="ECO:0000313" key="1">
    <source>
        <dbReference type="EMBL" id="TPF74060.1"/>
    </source>
</evidence>
<protein>
    <submittedName>
        <fullName evidence="1">Uncharacterized protein</fullName>
    </submittedName>
</protein>
<comment type="caution">
    <text evidence="1">The sequence shown here is derived from an EMBL/GenBank/DDBJ whole genome shotgun (WGS) entry which is preliminary data.</text>
</comment>
<name>A0A502BII0_9HYPH</name>
<gene>
    <name evidence="1" type="ORF">FHY56_16240</name>
</gene>
<dbReference type="AlphaFoldDB" id="A0A502BII0"/>
<reference evidence="1 2" key="1">
    <citation type="journal article" date="2003" name="Int. J. Syst. Evol. Microbiol.">
        <title>Towards a standardized format for the description of a novel species (of an established genus): Ochrobactrum gallinifaecis sp. nov.</title>
        <authorList>
            <person name="Kampfer P."/>
            <person name="Buczolits S."/>
            <person name="Albrecht A."/>
            <person name="Busse H.J."/>
            <person name="Stackebrandt E."/>
        </authorList>
    </citation>
    <scope>NUCLEOTIDE SEQUENCE [LARGE SCALE GENOMIC DNA]</scope>
    <source>
        <strain evidence="1 2">ISO 196</strain>
    </source>
</reference>
<organism evidence="1 2">
    <name type="scientific">Brucella gallinifaecis</name>
    <dbReference type="NCBI Taxonomy" id="215590"/>
    <lineage>
        <taxon>Bacteria</taxon>
        <taxon>Pseudomonadati</taxon>
        <taxon>Pseudomonadota</taxon>
        <taxon>Alphaproteobacteria</taxon>
        <taxon>Hyphomicrobiales</taxon>
        <taxon>Brucellaceae</taxon>
        <taxon>Brucella/Ochrobactrum group</taxon>
        <taxon>Brucella</taxon>
    </lineage>
</organism>
<evidence type="ECO:0000313" key="2">
    <source>
        <dbReference type="Proteomes" id="UP000315388"/>
    </source>
</evidence>
<proteinExistence type="predicted"/>